<dbReference type="InterPro" id="IPR003615">
    <property type="entry name" value="HNH_nuc"/>
</dbReference>
<dbReference type="RefSeq" id="WP_162643800.1">
    <property type="nucleotide sequence ID" value="NZ_CP048286.1"/>
</dbReference>
<keyword evidence="4" id="KW-1185">Reference proteome</keyword>
<reference evidence="3 4" key="1">
    <citation type="submission" date="2020-02" db="EMBL/GenBank/DDBJ databases">
        <title>Paenibacillus sp. nov., isolated from rhizosphere soil of tomato.</title>
        <authorList>
            <person name="Weon H.-Y."/>
            <person name="Lee S.A."/>
        </authorList>
    </citation>
    <scope>NUCLEOTIDE SEQUENCE [LARGE SCALE GENOMIC DNA]</scope>
    <source>
        <strain evidence="3 4">14171R-81</strain>
    </source>
</reference>
<protein>
    <recommendedName>
        <fullName evidence="2">HNH nuclease domain-containing protein</fullName>
    </recommendedName>
</protein>
<feature type="domain" description="HNH nuclease" evidence="2">
    <location>
        <begin position="119"/>
        <end position="147"/>
    </location>
</feature>
<dbReference type="SUPFAM" id="SSF54060">
    <property type="entry name" value="His-Me finger endonucleases"/>
    <property type="match status" value="1"/>
</dbReference>
<dbReference type="Gene3D" id="3.90.75.20">
    <property type="match status" value="1"/>
</dbReference>
<dbReference type="InterPro" id="IPR044925">
    <property type="entry name" value="His-Me_finger_sf"/>
</dbReference>
<gene>
    <name evidence="3" type="ORF">GZH47_25385</name>
</gene>
<dbReference type="Proteomes" id="UP000479114">
    <property type="component" value="Chromosome"/>
</dbReference>
<evidence type="ECO:0000313" key="4">
    <source>
        <dbReference type="Proteomes" id="UP000479114"/>
    </source>
</evidence>
<proteinExistence type="predicted"/>
<dbReference type="EMBL" id="CP048286">
    <property type="protein sequence ID" value="QHW33802.1"/>
    <property type="molecule type" value="Genomic_DNA"/>
</dbReference>
<accession>A0A6C0PB54</accession>
<name>A0A6C0PB54_9BACL</name>
<dbReference type="KEGG" id="prz:GZH47_25385"/>
<sequence length="210" mass="24256">MVKIIYSIGSKKGKIVLKCEDCGEIRETQRNTAILEKEEHPCRACSNKRNGKNKIGKPSWNSGHRKPQDERQLGSIYQNHHGYYEIYLAGDSVKYGRKDGYVLMHRKVVQDNIERPLGEKELIHHIDGNKLNNDLSNLFLCSSMSHHRDIHNSLEEVAFQLYHLGLITFDHENQSYKLAPSVSNDRVDACEFRKRLRPIKGYDNPEPSLN</sequence>
<evidence type="ECO:0000259" key="2">
    <source>
        <dbReference type="Pfam" id="PF13392"/>
    </source>
</evidence>
<organism evidence="3 4">
    <name type="scientific">Paenibacillus rhizovicinus</name>
    <dbReference type="NCBI Taxonomy" id="2704463"/>
    <lineage>
        <taxon>Bacteria</taxon>
        <taxon>Bacillati</taxon>
        <taxon>Bacillota</taxon>
        <taxon>Bacilli</taxon>
        <taxon>Bacillales</taxon>
        <taxon>Paenibacillaceae</taxon>
        <taxon>Paenibacillus</taxon>
    </lineage>
</organism>
<evidence type="ECO:0000256" key="1">
    <source>
        <dbReference type="SAM" id="MobiDB-lite"/>
    </source>
</evidence>
<dbReference type="AlphaFoldDB" id="A0A6C0PB54"/>
<feature type="region of interest" description="Disordered" evidence="1">
    <location>
        <begin position="44"/>
        <end position="69"/>
    </location>
</feature>
<dbReference type="Pfam" id="PF13392">
    <property type="entry name" value="HNH_3"/>
    <property type="match status" value="1"/>
</dbReference>
<evidence type="ECO:0000313" key="3">
    <source>
        <dbReference type="EMBL" id="QHW33802.1"/>
    </source>
</evidence>